<dbReference type="GO" id="GO:0015074">
    <property type="term" value="P:DNA integration"/>
    <property type="evidence" value="ECO:0007669"/>
    <property type="project" value="InterPro"/>
</dbReference>
<organism evidence="3 4">
    <name type="scientific">Alicycliphilus denitrificans</name>
    <dbReference type="NCBI Taxonomy" id="179636"/>
    <lineage>
        <taxon>Bacteria</taxon>
        <taxon>Pseudomonadati</taxon>
        <taxon>Pseudomonadota</taxon>
        <taxon>Betaproteobacteria</taxon>
        <taxon>Burkholderiales</taxon>
        <taxon>Comamonadaceae</taxon>
        <taxon>Alicycliphilus</taxon>
    </lineage>
</organism>
<dbReference type="AlphaFoldDB" id="A0A858ZTM7"/>
<reference evidence="3 4" key="1">
    <citation type="submission" date="2020-05" db="EMBL/GenBank/DDBJ databases">
        <title>Complete genome sequence of Alicycliphilus denitrificans DP3.</title>
        <authorList>
            <person name="Chen X."/>
        </authorList>
    </citation>
    <scope>NUCLEOTIDE SEQUENCE [LARGE SCALE GENOMIC DNA]</scope>
    <source>
        <strain evidence="3 4">DP3</strain>
    </source>
</reference>
<dbReference type="Gene3D" id="3.30.420.10">
    <property type="entry name" value="Ribonuclease H-like superfamily/Ribonuclease H"/>
    <property type="match status" value="1"/>
</dbReference>
<feature type="compositionally biased region" description="Basic and acidic residues" evidence="1">
    <location>
        <begin position="424"/>
        <end position="435"/>
    </location>
</feature>
<evidence type="ECO:0000256" key="1">
    <source>
        <dbReference type="SAM" id="MobiDB-lite"/>
    </source>
</evidence>
<evidence type="ECO:0000313" key="3">
    <source>
        <dbReference type="EMBL" id="QKD44168.1"/>
    </source>
</evidence>
<feature type="region of interest" description="Disordered" evidence="1">
    <location>
        <begin position="406"/>
        <end position="435"/>
    </location>
</feature>
<dbReference type="SUPFAM" id="SSF53098">
    <property type="entry name" value="Ribonuclease H-like"/>
    <property type="match status" value="1"/>
</dbReference>
<proteinExistence type="predicted"/>
<name>A0A858ZTM7_9BURK</name>
<evidence type="ECO:0000313" key="4">
    <source>
        <dbReference type="Proteomes" id="UP000500755"/>
    </source>
</evidence>
<dbReference type="RefSeq" id="WP_168727873.1">
    <property type="nucleotide sequence ID" value="NZ_CP051298.1"/>
</dbReference>
<feature type="domain" description="Integrase catalytic" evidence="2">
    <location>
        <begin position="44"/>
        <end position="266"/>
    </location>
</feature>
<evidence type="ECO:0000259" key="2">
    <source>
        <dbReference type="PROSITE" id="PS50994"/>
    </source>
</evidence>
<dbReference type="Proteomes" id="UP000500755">
    <property type="component" value="Chromosome"/>
</dbReference>
<sequence>MTESSVSMEFVRQLLKAHDKFEQKNRLLGHLFAVQDVRAIGKLHTWYPGQRTEFDFTKYGVFLYPNSNWNQPELYFDGLGVDHTSGVIGSFVTTTSPTSRDIVRLYKRYVMPKSTWLPSSLSDVAQLWDVFGLPHLVAMDNGAEFISNATTIMLLMSGVVILRIPPRRGDLKGTVERCINTVESRYIHHMPGYIPKVAVGLNPKYSKVRERAKSAARLTVQEYEHQLAQHIIEYNHEKHPHLKIPRIHVYRNGLEMAPPLLLTGQIQQRLTFALTYEVKLTREGVEVETLRFNSEDLHAAYRSYSGTVVVKLDPDDVRSVLVIVPQYAEPIEAFLTTYSLSERSGLELLQMAIKANSNASAAAQTGKPVAAPMHFGSVLADLQEATELRIAGTTARKEIQAVTQAAAMPPAARPPAAPSLSLDELLKGSELDDEA</sequence>
<dbReference type="InterPro" id="IPR012337">
    <property type="entry name" value="RNaseH-like_sf"/>
</dbReference>
<accession>A0A858ZTM7</accession>
<dbReference type="GO" id="GO:0003676">
    <property type="term" value="F:nucleic acid binding"/>
    <property type="evidence" value="ECO:0007669"/>
    <property type="project" value="InterPro"/>
</dbReference>
<gene>
    <name evidence="3" type="ORF">HF896_11285</name>
</gene>
<protein>
    <recommendedName>
        <fullName evidence="2">Integrase catalytic domain-containing protein</fullName>
    </recommendedName>
</protein>
<dbReference type="PROSITE" id="PS50994">
    <property type="entry name" value="INTEGRASE"/>
    <property type="match status" value="1"/>
</dbReference>
<dbReference type="EMBL" id="CP051298">
    <property type="protein sequence ID" value="QKD44168.1"/>
    <property type="molecule type" value="Genomic_DNA"/>
</dbReference>
<dbReference type="InterPro" id="IPR001584">
    <property type="entry name" value="Integrase_cat-core"/>
</dbReference>
<dbReference type="InterPro" id="IPR036397">
    <property type="entry name" value="RNaseH_sf"/>
</dbReference>